<evidence type="ECO:0000313" key="1">
    <source>
        <dbReference type="EMBL" id="KAK4100653.1"/>
    </source>
</evidence>
<gene>
    <name evidence="1" type="ORF">N658DRAFT_92013</name>
</gene>
<accession>A0AAN6PZD8</accession>
<name>A0AAN6PZD8_9PEZI</name>
<dbReference type="AlphaFoldDB" id="A0AAN6PZD8"/>
<dbReference type="EMBL" id="MU863639">
    <property type="protein sequence ID" value="KAK4100653.1"/>
    <property type="molecule type" value="Genomic_DNA"/>
</dbReference>
<evidence type="ECO:0000313" key="2">
    <source>
        <dbReference type="Proteomes" id="UP001305647"/>
    </source>
</evidence>
<reference evidence="1" key="2">
    <citation type="submission" date="2023-05" db="EMBL/GenBank/DDBJ databases">
        <authorList>
            <consortium name="Lawrence Berkeley National Laboratory"/>
            <person name="Steindorff A."/>
            <person name="Hensen N."/>
            <person name="Bonometti L."/>
            <person name="Westerberg I."/>
            <person name="Brannstrom I.O."/>
            <person name="Guillou S."/>
            <person name="Cros-Aarteil S."/>
            <person name="Calhoun S."/>
            <person name="Haridas S."/>
            <person name="Kuo A."/>
            <person name="Mondo S."/>
            <person name="Pangilinan J."/>
            <person name="Riley R."/>
            <person name="Labutti K."/>
            <person name="Andreopoulos B."/>
            <person name="Lipzen A."/>
            <person name="Chen C."/>
            <person name="Yanf M."/>
            <person name="Daum C."/>
            <person name="Ng V."/>
            <person name="Clum A."/>
            <person name="Ohm R."/>
            <person name="Martin F."/>
            <person name="Silar P."/>
            <person name="Natvig D."/>
            <person name="Lalanne C."/>
            <person name="Gautier V."/>
            <person name="Ament-Velasquez S.L."/>
            <person name="Kruys A."/>
            <person name="Hutchinson M.I."/>
            <person name="Powell A.J."/>
            <person name="Barry K."/>
            <person name="Miller A.N."/>
            <person name="Grigoriev I.V."/>
            <person name="Debuchy R."/>
            <person name="Gladieux P."/>
            <person name="Thoren M.H."/>
            <person name="Johannesson H."/>
        </authorList>
    </citation>
    <scope>NUCLEOTIDE SEQUENCE</scope>
    <source>
        <strain evidence="1">CBS 757.83</strain>
    </source>
</reference>
<proteinExistence type="predicted"/>
<organism evidence="1 2">
    <name type="scientific">Parathielavia hyrcaniae</name>
    <dbReference type="NCBI Taxonomy" id="113614"/>
    <lineage>
        <taxon>Eukaryota</taxon>
        <taxon>Fungi</taxon>
        <taxon>Dikarya</taxon>
        <taxon>Ascomycota</taxon>
        <taxon>Pezizomycotina</taxon>
        <taxon>Sordariomycetes</taxon>
        <taxon>Sordariomycetidae</taxon>
        <taxon>Sordariales</taxon>
        <taxon>Chaetomiaceae</taxon>
        <taxon>Parathielavia</taxon>
    </lineage>
</organism>
<sequence>MILIIRACSRSGLWPDRVQRPDERGRSAGGGCWRFRGPQMGQPIEAVDCQAETGGALTTVGRFGGPNIYYYSYTAAPKA</sequence>
<protein>
    <submittedName>
        <fullName evidence="1">Uncharacterized protein</fullName>
    </submittedName>
</protein>
<comment type="caution">
    <text evidence="1">The sequence shown here is derived from an EMBL/GenBank/DDBJ whole genome shotgun (WGS) entry which is preliminary data.</text>
</comment>
<keyword evidence="2" id="KW-1185">Reference proteome</keyword>
<dbReference type="Proteomes" id="UP001305647">
    <property type="component" value="Unassembled WGS sequence"/>
</dbReference>
<reference evidence="1" key="1">
    <citation type="journal article" date="2023" name="Mol. Phylogenet. Evol.">
        <title>Genome-scale phylogeny and comparative genomics of the fungal order Sordariales.</title>
        <authorList>
            <person name="Hensen N."/>
            <person name="Bonometti L."/>
            <person name="Westerberg I."/>
            <person name="Brannstrom I.O."/>
            <person name="Guillou S."/>
            <person name="Cros-Aarteil S."/>
            <person name="Calhoun S."/>
            <person name="Haridas S."/>
            <person name="Kuo A."/>
            <person name="Mondo S."/>
            <person name="Pangilinan J."/>
            <person name="Riley R."/>
            <person name="LaButti K."/>
            <person name="Andreopoulos B."/>
            <person name="Lipzen A."/>
            <person name="Chen C."/>
            <person name="Yan M."/>
            <person name="Daum C."/>
            <person name="Ng V."/>
            <person name="Clum A."/>
            <person name="Steindorff A."/>
            <person name="Ohm R.A."/>
            <person name="Martin F."/>
            <person name="Silar P."/>
            <person name="Natvig D.O."/>
            <person name="Lalanne C."/>
            <person name="Gautier V."/>
            <person name="Ament-Velasquez S.L."/>
            <person name="Kruys A."/>
            <person name="Hutchinson M.I."/>
            <person name="Powell A.J."/>
            <person name="Barry K."/>
            <person name="Miller A.N."/>
            <person name="Grigoriev I.V."/>
            <person name="Debuchy R."/>
            <person name="Gladieux P."/>
            <person name="Hiltunen Thoren M."/>
            <person name="Johannesson H."/>
        </authorList>
    </citation>
    <scope>NUCLEOTIDE SEQUENCE</scope>
    <source>
        <strain evidence="1">CBS 757.83</strain>
    </source>
</reference>